<evidence type="ECO:0000256" key="1">
    <source>
        <dbReference type="SAM" id="MobiDB-lite"/>
    </source>
</evidence>
<feature type="compositionally biased region" description="Polar residues" evidence="1">
    <location>
        <begin position="614"/>
        <end position="623"/>
    </location>
</feature>
<gene>
    <name evidence="3" type="ORF">HNQ65_003800</name>
</gene>
<evidence type="ECO:0000313" key="4">
    <source>
        <dbReference type="Proteomes" id="UP000590740"/>
    </source>
</evidence>
<dbReference type="RefSeq" id="WP_184341778.1">
    <property type="nucleotide sequence ID" value="NZ_JACHIG010000008.1"/>
</dbReference>
<feature type="compositionally biased region" description="Gly residues" evidence="1">
    <location>
        <begin position="1039"/>
        <end position="1055"/>
    </location>
</feature>
<accession>A0A7W7YDR1</accession>
<protein>
    <recommendedName>
        <fullName evidence="5">DUF4175 family protein</fullName>
    </recommendedName>
</protein>
<keyword evidence="2" id="KW-0812">Transmembrane</keyword>
<reference evidence="3 4" key="1">
    <citation type="submission" date="2020-08" db="EMBL/GenBank/DDBJ databases">
        <title>Genomic Encyclopedia of Type Strains, Phase IV (KMG-IV): sequencing the most valuable type-strain genomes for metagenomic binning, comparative biology and taxonomic classification.</title>
        <authorList>
            <person name="Goeker M."/>
        </authorList>
    </citation>
    <scope>NUCLEOTIDE SEQUENCE [LARGE SCALE GENOMIC DNA]</scope>
    <source>
        <strain evidence="3 4">DSM 12252</strain>
    </source>
</reference>
<keyword evidence="2" id="KW-0472">Membrane</keyword>
<dbReference type="AlphaFoldDB" id="A0A7W7YDR1"/>
<feature type="transmembrane region" description="Helical" evidence="2">
    <location>
        <begin position="54"/>
        <end position="74"/>
    </location>
</feature>
<organism evidence="3 4">
    <name type="scientific">Prosthecobacter vanneervenii</name>
    <dbReference type="NCBI Taxonomy" id="48466"/>
    <lineage>
        <taxon>Bacteria</taxon>
        <taxon>Pseudomonadati</taxon>
        <taxon>Verrucomicrobiota</taxon>
        <taxon>Verrucomicrobiia</taxon>
        <taxon>Verrucomicrobiales</taxon>
        <taxon>Verrucomicrobiaceae</taxon>
        <taxon>Prosthecobacter</taxon>
    </lineage>
</organism>
<feature type="compositionally biased region" description="Basic and acidic residues" evidence="1">
    <location>
        <begin position="671"/>
        <end position="691"/>
    </location>
</feature>
<keyword evidence="4" id="KW-1185">Reference proteome</keyword>
<proteinExistence type="predicted"/>
<evidence type="ECO:0000313" key="3">
    <source>
        <dbReference type="EMBL" id="MBB5034209.1"/>
    </source>
</evidence>
<feature type="compositionally biased region" description="Low complexity" evidence="1">
    <location>
        <begin position="547"/>
        <end position="558"/>
    </location>
</feature>
<feature type="region of interest" description="Disordered" evidence="1">
    <location>
        <begin position="545"/>
        <end position="564"/>
    </location>
</feature>
<feature type="transmembrane region" description="Helical" evidence="2">
    <location>
        <begin position="153"/>
        <end position="171"/>
    </location>
</feature>
<dbReference type="Proteomes" id="UP000590740">
    <property type="component" value="Unassembled WGS sequence"/>
</dbReference>
<comment type="caution">
    <text evidence="3">The sequence shown here is derived from an EMBL/GenBank/DDBJ whole genome shotgun (WGS) entry which is preliminary data.</text>
</comment>
<feature type="region of interest" description="Disordered" evidence="1">
    <location>
        <begin position="614"/>
        <end position="751"/>
    </location>
</feature>
<feature type="compositionally biased region" description="Low complexity" evidence="1">
    <location>
        <begin position="1056"/>
        <end position="1068"/>
    </location>
</feature>
<dbReference type="EMBL" id="JACHIG010000008">
    <property type="protein sequence ID" value="MBB5034209.1"/>
    <property type="molecule type" value="Genomic_DNA"/>
</dbReference>
<feature type="transmembrane region" description="Helical" evidence="2">
    <location>
        <begin position="21"/>
        <end position="42"/>
    </location>
</feature>
<sequence>MKTALPAILEAKLADFRKRVWVVKLTEGLLAAAFGIVFSYIVVFVLDRFMETPAWLRATLLISGASVLGLGLPLKWHRWVWRQRRLEDAARLLRRTFPRLGDQLLGIVELAHMEAGTAGRSERLVQAAMDQAAEAVKDKDFSHAVPGARHVQWGWAAAAVAALAAAALAFVPDASWNALARWATPWRDVERYTFARIDALPDRLVVPYAEPFDLKVHLSKDTRWSPAAAQARIGAQPVIVSILAQSTYPLAFPPQKDDAALSLSLGDVRKTVSVQPRTRPELTALSIRTRLPEYLKYKTEPTVEVRGGSVSVLKGAQASLEATASRDLASAQVDGEAEKVSGAKVTTPFHPVTADTEKHVMWQDRDGLKPREPLVLKINAIADEAPRLAARRETQEQVVLDSEVVGFDLDVQDDFGIQRTGLEWRSVNDDKTKGDKIAAAGEPEKKTLSAKATFCASRDGVAPQSIEIRAWAEDYLPGRKRAYSSAFLLHVLNKTDHALWLTEQFGKWLEAARESYEREQQLHATNKELRALSAAELDRPENRRKIAQQASAENANASRLGMLNQSGRSLVEQATRNDEFDAKRLESWATMLKSMQDIAAKRMPSVADLLKQGANAQSGKPGQSTASTPSKSSSSLSKSDKQGEGKSGQGKPSAPQIANGPDLPPATKGGKASDEEQKKDNMPSISDKEGSMSKAEPQPADPNAKPSPPKPSTMKLPTTQMAAAPGQQKNDKEEDKPQEQPPASQAQKKMQDAIEEQKLLLAEFARVSDELGAILASLEASTFVKRLKAASRQQMVVAKDLNTKTLSAFGLDRKPVKDAAQIAEHEKTQSETVRLIQSDLEAYFARKPDMQFKNIIGQMKDTQAVKMIAYLGDQAAINLSGSSMSGAEFWADTLDRWAEEMVAASECKSCSSCSADSLPPEIVLKVMKSLRDEMKLRDETRELENAKPALKTEEHTKKSADLASKQFGIQANTRGAFDDILQLPQGNEKFGKELKLLDAVMHVMNESAAILDKPDTGAPAIAAETEAIELLLQAKRQGKGGGGGGSNPGGGGSGAASGEAALAELGSGQDAAASLQARPVGQATGKAGRELPEEFKTGLDAYFNKLEEGGGSR</sequence>
<feature type="region of interest" description="Disordered" evidence="1">
    <location>
        <begin position="1036"/>
        <end position="1094"/>
    </location>
</feature>
<feature type="compositionally biased region" description="Low complexity" evidence="1">
    <location>
        <begin position="624"/>
        <end position="637"/>
    </location>
</feature>
<evidence type="ECO:0008006" key="5">
    <source>
        <dbReference type="Google" id="ProtNLM"/>
    </source>
</evidence>
<feature type="compositionally biased region" description="Basic and acidic residues" evidence="1">
    <location>
        <begin position="729"/>
        <end position="738"/>
    </location>
</feature>
<keyword evidence="2" id="KW-1133">Transmembrane helix</keyword>
<name>A0A7W7YDR1_9BACT</name>
<evidence type="ECO:0000256" key="2">
    <source>
        <dbReference type="SAM" id="Phobius"/>
    </source>
</evidence>